<protein>
    <submittedName>
        <fullName evidence="1">Uncharacterized protein</fullName>
    </submittedName>
</protein>
<accession>A0A7R9DMS6</accession>
<dbReference type="EMBL" id="OD014244">
    <property type="protein sequence ID" value="CAD7417602.1"/>
    <property type="molecule type" value="Genomic_DNA"/>
</dbReference>
<reference evidence="1" key="1">
    <citation type="submission" date="2020-11" db="EMBL/GenBank/DDBJ databases">
        <authorList>
            <person name="Tran Van P."/>
        </authorList>
    </citation>
    <scope>NUCLEOTIDE SEQUENCE</scope>
</reference>
<dbReference type="AlphaFoldDB" id="A0A7R9DMS6"/>
<evidence type="ECO:0000313" key="1">
    <source>
        <dbReference type="EMBL" id="CAD7417602.1"/>
    </source>
</evidence>
<gene>
    <name evidence="1" type="ORF">TPSB3V08_LOCUS11897</name>
</gene>
<proteinExistence type="predicted"/>
<name>A0A7R9DMS6_TIMPO</name>
<organism evidence="1">
    <name type="scientific">Timema poppense</name>
    <name type="common">Walking stick</name>
    <dbReference type="NCBI Taxonomy" id="170557"/>
    <lineage>
        <taxon>Eukaryota</taxon>
        <taxon>Metazoa</taxon>
        <taxon>Ecdysozoa</taxon>
        <taxon>Arthropoda</taxon>
        <taxon>Hexapoda</taxon>
        <taxon>Insecta</taxon>
        <taxon>Pterygota</taxon>
        <taxon>Neoptera</taxon>
        <taxon>Polyneoptera</taxon>
        <taxon>Phasmatodea</taxon>
        <taxon>Timematodea</taxon>
        <taxon>Timematoidea</taxon>
        <taxon>Timematidae</taxon>
        <taxon>Timema</taxon>
    </lineage>
</organism>
<sequence>MNSPNKIQQLWEFFLQAEPSSYEKPMMFNQCLRQESSAKMLKSLWLDIFLAEFLTEVKDGKTAEEVLSFWSILVKWSLTRFDH</sequence>